<keyword evidence="3" id="KW-1185">Reference proteome</keyword>
<dbReference type="AlphaFoldDB" id="A0AAN9MVV1"/>
<evidence type="ECO:0000256" key="1">
    <source>
        <dbReference type="SAM" id="MobiDB-lite"/>
    </source>
</evidence>
<dbReference type="EMBL" id="JAYMYQ010000001">
    <property type="protein sequence ID" value="KAK7361960.1"/>
    <property type="molecule type" value="Genomic_DNA"/>
</dbReference>
<protein>
    <submittedName>
        <fullName evidence="2">Uncharacterized protein</fullName>
    </submittedName>
</protein>
<sequence length="91" mass="10177">MDSESKNLIFPNNESSKADDTEQNADTCQIFVEKTRIEAILQLFTLPLMSVPALLVKAYLLLSRIPLLAKPEILNLILLKGWPGFIAYSKA</sequence>
<evidence type="ECO:0000313" key="3">
    <source>
        <dbReference type="Proteomes" id="UP001367508"/>
    </source>
</evidence>
<name>A0AAN9MVV1_CANGL</name>
<proteinExistence type="predicted"/>
<dbReference type="Proteomes" id="UP001367508">
    <property type="component" value="Unassembled WGS sequence"/>
</dbReference>
<gene>
    <name evidence="2" type="ORF">VNO77_04056</name>
</gene>
<organism evidence="2 3">
    <name type="scientific">Canavalia gladiata</name>
    <name type="common">Sword bean</name>
    <name type="synonym">Dolichos gladiatus</name>
    <dbReference type="NCBI Taxonomy" id="3824"/>
    <lineage>
        <taxon>Eukaryota</taxon>
        <taxon>Viridiplantae</taxon>
        <taxon>Streptophyta</taxon>
        <taxon>Embryophyta</taxon>
        <taxon>Tracheophyta</taxon>
        <taxon>Spermatophyta</taxon>
        <taxon>Magnoliopsida</taxon>
        <taxon>eudicotyledons</taxon>
        <taxon>Gunneridae</taxon>
        <taxon>Pentapetalae</taxon>
        <taxon>rosids</taxon>
        <taxon>fabids</taxon>
        <taxon>Fabales</taxon>
        <taxon>Fabaceae</taxon>
        <taxon>Papilionoideae</taxon>
        <taxon>50 kb inversion clade</taxon>
        <taxon>NPAAA clade</taxon>
        <taxon>indigoferoid/millettioid clade</taxon>
        <taxon>Phaseoleae</taxon>
        <taxon>Canavalia</taxon>
    </lineage>
</organism>
<reference evidence="2 3" key="1">
    <citation type="submission" date="2024-01" db="EMBL/GenBank/DDBJ databases">
        <title>The genomes of 5 underutilized Papilionoideae crops provide insights into root nodulation and disease resistanc.</title>
        <authorList>
            <person name="Jiang F."/>
        </authorList>
    </citation>
    <scope>NUCLEOTIDE SEQUENCE [LARGE SCALE GENOMIC DNA]</scope>
    <source>
        <strain evidence="2">LVBAO_FW01</strain>
        <tissue evidence="2">Leaves</tissue>
    </source>
</reference>
<comment type="caution">
    <text evidence="2">The sequence shown here is derived from an EMBL/GenBank/DDBJ whole genome shotgun (WGS) entry which is preliminary data.</text>
</comment>
<feature type="region of interest" description="Disordered" evidence="1">
    <location>
        <begin position="1"/>
        <end position="24"/>
    </location>
</feature>
<evidence type="ECO:0000313" key="2">
    <source>
        <dbReference type="EMBL" id="KAK7361960.1"/>
    </source>
</evidence>
<accession>A0AAN9MVV1</accession>